<evidence type="ECO:0000313" key="13">
    <source>
        <dbReference type="Proteomes" id="UP000186922"/>
    </source>
</evidence>
<comment type="function">
    <text evidence="7">May function as a proteasomal ubiquitin receptor. May promote the deubiquitinating activity associated with the 26S proteasome.</text>
</comment>
<dbReference type="PANTHER" id="PTHR12225:SF0">
    <property type="entry name" value="PROTEASOMAL UBIQUITIN RECEPTOR ADRM1"/>
    <property type="match status" value="1"/>
</dbReference>
<keyword evidence="4" id="KW-0963">Cytoplasm</keyword>
<dbReference type="PROSITE" id="PS51917">
    <property type="entry name" value="PRU"/>
    <property type="match status" value="1"/>
</dbReference>
<comment type="subcellular location">
    <subcellularLocation>
        <location evidence="2">Cytoplasm</location>
    </subcellularLocation>
    <subcellularLocation>
        <location evidence="1">Nucleus</location>
    </subcellularLocation>
</comment>
<sequence>MSREIVMSFSISSTSNIISLSPIESLWNLDFRISPLCRDSSPRKLSEMALFGRQAQQRGSSRYMVEFKAGRMTMEGSTVTADPRKGMVYVNKGDDDLPHFCWRERSATSPEEDLIIMPNDVELKKVPQCTTGRVFLLRVKATGRKLFYWMQEFDATKDEELFKKVQDCLSGKTPARSSSSGGDGGLQSDLQNLGIDDNMLQEILGGNVDRNQLAQLFSSSGAGSLLQGLRGTPQPATPRADATAVTSGTLTPAVARPTATMGTAAAGGGGAQGAPTKLPRPSNAAGKTGTKIQLSDLQNIFGSVQPAAQAPPVDWTSAFSQALLLPILSNPAFVQRLTPHLPQDALIPQTGDEVMNTVQSPQFQQAVQSFASAFETRQLGPLIQEFNLGTEAVQAANNGDFEAFVRALEKNKESQKATSGTGARAPGSGAGGPQDKPGNDDEEMSVD</sequence>
<dbReference type="CDD" id="cd13314">
    <property type="entry name" value="PH_Rpn13"/>
    <property type="match status" value="1"/>
</dbReference>
<evidence type="ECO:0000256" key="8">
    <source>
        <dbReference type="ARBA" id="ARBA00070663"/>
    </source>
</evidence>
<dbReference type="GO" id="GO:0070628">
    <property type="term" value="F:proteasome binding"/>
    <property type="evidence" value="ECO:0007669"/>
    <property type="project" value="TreeGrafter"/>
</dbReference>
<dbReference type="InterPro" id="IPR044868">
    <property type="entry name" value="Rpn13/ADRM1_Pru"/>
</dbReference>
<evidence type="ECO:0000256" key="2">
    <source>
        <dbReference type="ARBA" id="ARBA00004496"/>
    </source>
</evidence>
<protein>
    <recommendedName>
        <fullName evidence="8">Proteasomal ubiquitin receptor ADRM1 homolog</fullName>
    </recommendedName>
</protein>
<dbReference type="Gene3D" id="1.10.2020.20">
    <property type="match status" value="1"/>
</dbReference>
<feature type="compositionally biased region" description="Low complexity" evidence="9">
    <location>
        <begin position="417"/>
        <end position="427"/>
    </location>
</feature>
<evidence type="ECO:0000259" key="10">
    <source>
        <dbReference type="PROSITE" id="PS51916"/>
    </source>
</evidence>
<dbReference type="FunFam" id="2.30.29.70:FF:000001">
    <property type="entry name" value="Proteasomal ubiquitin receptor ADRM1"/>
    <property type="match status" value="1"/>
</dbReference>
<name>A0A1D1VTY1_RAMVA</name>
<keyword evidence="5" id="KW-0647">Proteasome</keyword>
<dbReference type="EMBL" id="BDGG01000011">
    <property type="protein sequence ID" value="GAV04967.1"/>
    <property type="molecule type" value="Genomic_DNA"/>
</dbReference>
<feature type="region of interest" description="Disordered" evidence="9">
    <location>
        <begin position="411"/>
        <end position="447"/>
    </location>
</feature>
<evidence type="ECO:0000256" key="7">
    <source>
        <dbReference type="ARBA" id="ARBA00054744"/>
    </source>
</evidence>
<feature type="domain" description="DEUBAD" evidence="10">
    <location>
        <begin position="306"/>
        <end position="418"/>
    </location>
</feature>
<evidence type="ECO:0000259" key="11">
    <source>
        <dbReference type="PROSITE" id="PS51917"/>
    </source>
</evidence>
<evidence type="ECO:0000256" key="6">
    <source>
        <dbReference type="ARBA" id="ARBA00023242"/>
    </source>
</evidence>
<organism evidence="12 13">
    <name type="scientific">Ramazzottius varieornatus</name>
    <name type="common">Water bear</name>
    <name type="synonym">Tardigrade</name>
    <dbReference type="NCBI Taxonomy" id="947166"/>
    <lineage>
        <taxon>Eukaryota</taxon>
        <taxon>Metazoa</taxon>
        <taxon>Ecdysozoa</taxon>
        <taxon>Tardigrada</taxon>
        <taxon>Eutardigrada</taxon>
        <taxon>Parachela</taxon>
        <taxon>Hypsibioidea</taxon>
        <taxon>Ramazzottiidae</taxon>
        <taxon>Ramazzottius</taxon>
    </lineage>
</organism>
<dbReference type="STRING" id="947166.A0A1D1VTY1"/>
<dbReference type="InterPro" id="IPR032368">
    <property type="entry name" value="RPN13_DEUBAD"/>
</dbReference>
<dbReference type="Gene3D" id="2.30.29.70">
    <property type="entry name" value="Proteasomal ubiquitin receptor Rpn13/ADRM1"/>
    <property type="match status" value="1"/>
</dbReference>
<keyword evidence="6" id="KW-0539">Nucleus</keyword>
<dbReference type="GO" id="GO:0005737">
    <property type="term" value="C:cytoplasm"/>
    <property type="evidence" value="ECO:0007669"/>
    <property type="project" value="UniProtKB-SubCell"/>
</dbReference>
<proteinExistence type="inferred from homology"/>
<dbReference type="PROSITE" id="PS51916">
    <property type="entry name" value="DEUBAD"/>
    <property type="match status" value="1"/>
</dbReference>
<reference evidence="12 13" key="1">
    <citation type="journal article" date="2016" name="Nat. Commun.">
        <title>Extremotolerant tardigrade genome and improved radiotolerance of human cultured cells by tardigrade-unique protein.</title>
        <authorList>
            <person name="Hashimoto T."/>
            <person name="Horikawa D.D."/>
            <person name="Saito Y."/>
            <person name="Kuwahara H."/>
            <person name="Kozuka-Hata H."/>
            <person name="Shin-I T."/>
            <person name="Minakuchi Y."/>
            <person name="Ohishi K."/>
            <person name="Motoyama A."/>
            <person name="Aizu T."/>
            <person name="Enomoto A."/>
            <person name="Kondo K."/>
            <person name="Tanaka S."/>
            <person name="Hara Y."/>
            <person name="Koshikawa S."/>
            <person name="Sagara H."/>
            <person name="Miura T."/>
            <person name="Yokobori S."/>
            <person name="Miyagawa K."/>
            <person name="Suzuki Y."/>
            <person name="Kubo T."/>
            <person name="Oyama M."/>
            <person name="Kohara Y."/>
            <person name="Fujiyama A."/>
            <person name="Arakawa K."/>
            <person name="Katayama T."/>
            <person name="Toyoda A."/>
            <person name="Kunieda T."/>
        </authorList>
    </citation>
    <scope>NUCLEOTIDE SEQUENCE [LARGE SCALE GENOMIC DNA]</scope>
    <source>
        <strain evidence="12 13">YOKOZUNA-1</strain>
    </source>
</reference>
<dbReference type="InterPro" id="IPR006773">
    <property type="entry name" value="Rpn13/ADRM1"/>
</dbReference>
<dbReference type="InterPro" id="IPR038108">
    <property type="entry name" value="RPN13_DEUBAD_sf"/>
</dbReference>
<feature type="domain" description="Pru" evidence="11">
    <location>
        <begin position="59"/>
        <end position="172"/>
    </location>
</feature>
<dbReference type="InterPro" id="IPR044867">
    <property type="entry name" value="DEUBAD_dom"/>
</dbReference>
<dbReference type="PANTHER" id="PTHR12225">
    <property type="entry name" value="ADHESION REGULATING MOLECULE 1 110 KDA CELL MEMBRANE GLYCOPROTEIN"/>
    <property type="match status" value="1"/>
</dbReference>
<evidence type="ECO:0000256" key="5">
    <source>
        <dbReference type="ARBA" id="ARBA00022942"/>
    </source>
</evidence>
<feature type="region of interest" description="Disordered" evidence="9">
    <location>
        <begin position="264"/>
        <end position="288"/>
    </location>
</feature>
<gene>
    <name evidence="12" type="primary">RvY_15165</name>
    <name evidence="12" type="synonym">RvY_15165.1</name>
    <name evidence="12" type="ORF">RvY_15165-1</name>
</gene>
<dbReference type="GO" id="GO:0008541">
    <property type="term" value="C:proteasome regulatory particle, lid subcomplex"/>
    <property type="evidence" value="ECO:0007669"/>
    <property type="project" value="TreeGrafter"/>
</dbReference>
<dbReference type="Pfam" id="PF04683">
    <property type="entry name" value="Rpn13_ADRM1_Pru"/>
    <property type="match status" value="1"/>
</dbReference>
<evidence type="ECO:0000256" key="9">
    <source>
        <dbReference type="SAM" id="MobiDB-lite"/>
    </source>
</evidence>
<evidence type="ECO:0000256" key="1">
    <source>
        <dbReference type="ARBA" id="ARBA00004123"/>
    </source>
</evidence>
<dbReference type="GO" id="GO:0061133">
    <property type="term" value="F:endopeptidase activator activity"/>
    <property type="evidence" value="ECO:0007669"/>
    <property type="project" value="TreeGrafter"/>
</dbReference>
<evidence type="ECO:0000313" key="12">
    <source>
        <dbReference type="EMBL" id="GAV04967.1"/>
    </source>
</evidence>
<dbReference type="InterPro" id="IPR038633">
    <property type="entry name" value="Rpn13/ADRM1_Pru_sf"/>
</dbReference>
<evidence type="ECO:0000256" key="3">
    <source>
        <dbReference type="ARBA" id="ARBA00009216"/>
    </source>
</evidence>
<dbReference type="OrthoDB" id="340431at2759"/>
<comment type="caution">
    <text evidence="12">The sequence shown here is derived from an EMBL/GenBank/DDBJ whole genome shotgun (WGS) entry which is preliminary data.</text>
</comment>
<comment type="similarity">
    <text evidence="3">Belongs to the ADRM1 family.</text>
</comment>
<keyword evidence="13" id="KW-1185">Reference proteome</keyword>
<dbReference type="Pfam" id="PF16550">
    <property type="entry name" value="RPN13_C"/>
    <property type="match status" value="1"/>
</dbReference>
<dbReference type="AlphaFoldDB" id="A0A1D1VTY1"/>
<accession>A0A1D1VTY1</accession>
<dbReference type="Proteomes" id="UP000186922">
    <property type="component" value="Unassembled WGS sequence"/>
</dbReference>
<evidence type="ECO:0000256" key="4">
    <source>
        <dbReference type="ARBA" id="ARBA00022490"/>
    </source>
</evidence>
<dbReference type="GO" id="GO:0005634">
    <property type="term" value="C:nucleus"/>
    <property type="evidence" value="ECO:0007669"/>
    <property type="project" value="UniProtKB-SubCell"/>
</dbReference>